<evidence type="ECO:0000313" key="2">
    <source>
        <dbReference type="Proteomes" id="UP000244937"/>
    </source>
</evidence>
<dbReference type="EMBL" id="CP029187">
    <property type="protein sequence ID" value="AWI26172.1"/>
    <property type="molecule type" value="Genomic_DNA"/>
</dbReference>
<sequence length="60" mass="6716">MLRQRSQRQPGVSFFQRDEDYSGARGPIIATQEAITGGAIKMLAFGSNSEQFYRGFHSFA</sequence>
<evidence type="ECO:0000313" key="1">
    <source>
        <dbReference type="EMBL" id="AWI26172.1"/>
    </source>
</evidence>
<protein>
    <submittedName>
        <fullName evidence="1">Uncharacterized protein</fullName>
    </submittedName>
</protein>
<organism evidence="1 2">
    <name type="scientific">Flavobacterium pallidum</name>
    <dbReference type="NCBI Taxonomy" id="2172098"/>
    <lineage>
        <taxon>Bacteria</taxon>
        <taxon>Pseudomonadati</taxon>
        <taxon>Bacteroidota</taxon>
        <taxon>Flavobacteriia</taxon>
        <taxon>Flavobacteriales</taxon>
        <taxon>Flavobacteriaceae</taxon>
        <taxon>Flavobacterium</taxon>
    </lineage>
</organism>
<reference evidence="1 2" key="1">
    <citation type="submission" date="2018-05" db="EMBL/GenBank/DDBJ databases">
        <title>Genome sequencing of Flavobacterium sp. HYN0049.</title>
        <authorList>
            <person name="Yi H."/>
            <person name="Baek C."/>
        </authorList>
    </citation>
    <scope>NUCLEOTIDE SEQUENCE [LARGE SCALE GENOMIC DNA]</scope>
    <source>
        <strain evidence="1 2">HYN0049</strain>
    </source>
</reference>
<gene>
    <name evidence="1" type="ORF">HYN49_09825</name>
</gene>
<accession>A0A2S1SIK4</accession>
<dbReference type="AlphaFoldDB" id="A0A2S1SIK4"/>
<keyword evidence="2" id="KW-1185">Reference proteome</keyword>
<proteinExistence type="predicted"/>
<dbReference type="KEGG" id="fpal:HYN49_09825"/>
<dbReference type="Proteomes" id="UP000244937">
    <property type="component" value="Chromosome"/>
</dbReference>
<name>A0A2S1SIK4_9FLAO</name>